<dbReference type="PANTHER" id="PTHR10827:SF52">
    <property type="entry name" value="IP16409P"/>
    <property type="match status" value="1"/>
</dbReference>
<sequence length="205" mass="24303">MFTLSLYLLLCSIYLVNSRTITIRIPDDINPDLPYETATEQFVRSDQNGDSKLSFDEYLHLDLPYEIMKKYEFEQIDKNNDGFVSRSEYDAKEKLRQKEIDEKRGQYYSRIFEEFDKNSDSKLDMKEVRNILAQRYALKPRSSFQSIFDSFDTNHDGGLDLREYVKFDNNVPFEEMDLLDHDSTSSEKVVKEKLPMQKLKLLVKN</sequence>
<dbReference type="SUPFAM" id="SSF47473">
    <property type="entry name" value="EF-hand"/>
    <property type="match status" value="1"/>
</dbReference>
<evidence type="ECO:0000259" key="3">
    <source>
        <dbReference type="PROSITE" id="PS50222"/>
    </source>
</evidence>
<dbReference type="OrthoDB" id="293868at2759"/>
<dbReference type="PROSITE" id="PS50222">
    <property type="entry name" value="EF_HAND_2"/>
    <property type="match status" value="2"/>
</dbReference>
<dbReference type="AlphaFoldDB" id="A0A183H894"/>
<feature type="chain" id="PRO_5008150200" evidence="2">
    <location>
        <begin position="19"/>
        <end position="205"/>
    </location>
</feature>
<dbReference type="STRING" id="387005.A0A183H894"/>
<gene>
    <name evidence="4" type="ORF">X798_01130</name>
</gene>
<dbReference type="Proteomes" id="UP000242913">
    <property type="component" value="Unassembled WGS sequence"/>
</dbReference>
<protein>
    <submittedName>
        <fullName evidence="4 6">EF hand</fullName>
    </submittedName>
</protein>
<keyword evidence="1" id="KW-0106">Calcium</keyword>
<dbReference type="PANTHER" id="PTHR10827">
    <property type="entry name" value="RETICULOCALBIN"/>
    <property type="match status" value="1"/>
</dbReference>
<accession>A0A183H894</accession>
<feature type="domain" description="EF-hand" evidence="3">
    <location>
        <begin position="103"/>
        <end position="138"/>
    </location>
</feature>
<dbReference type="InterPro" id="IPR002048">
    <property type="entry name" value="EF_hand_dom"/>
</dbReference>
<keyword evidence="2" id="KW-0732">Signal</keyword>
<reference evidence="6" key="2">
    <citation type="submission" date="2016-06" db="UniProtKB">
        <authorList>
            <consortium name="WormBaseParasite"/>
        </authorList>
    </citation>
    <scope>IDENTIFICATION</scope>
</reference>
<dbReference type="Pfam" id="PF13202">
    <property type="entry name" value="EF-hand_5"/>
    <property type="match status" value="1"/>
</dbReference>
<dbReference type="EMBL" id="KZ269979">
    <property type="protein sequence ID" value="OZC11949.1"/>
    <property type="molecule type" value="Genomic_DNA"/>
</dbReference>
<dbReference type="CDD" id="cd00051">
    <property type="entry name" value="EFh"/>
    <property type="match status" value="1"/>
</dbReference>
<dbReference type="InterPro" id="IPR018247">
    <property type="entry name" value="EF_Hand_1_Ca_BS"/>
</dbReference>
<dbReference type="Gene3D" id="1.10.238.10">
    <property type="entry name" value="EF-hand"/>
    <property type="match status" value="2"/>
</dbReference>
<dbReference type="SMART" id="SM00054">
    <property type="entry name" value="EFh"/>
    <property type="match status" value="2"/>
</dbReference>
<dbReference type="InterPro" id="IPR011992">
    <property type="entry name" value="EF-hand-dom_pair"/>
</dbReference>
<reference evidence="4 5" key="1">
    <citation type="submission" date="2015-12" db="EMBL/GenBank/DDBJ databases">
        <title>Draft genome of the nematode, Onchocerca flexuosa.</title>
        <authorList>
            <person name="Mitreva M."/>
        </authorList>
    </citation>
    <scope>NUCLEOTIDE SEQUENCE [LARGE SCALE GENOMIC DNA]</scope>
    <source>
        <strain evidence="4">Red Deer</strain>
    </source>
</reference>
<dbReference type="PROSITE" id="PS00018">
    <property type="entry name" value="EF_HAND_1"/>
    <property type="match status" value="1"/>
</dbReference>
<feature type="signal peptide" evidence="2">
    <location>
        <begin position="1"/>
        <end position="18"/>
    </location>
</feature>
<organism evidence="6">
    <name type="scientific">Onchocerca flexuosa</name>
    <dbReference type="NCBI Taxonomy" id="387005"/>
    <lineage>
        <taxon>Eukaryota</taxon>
        <taxon>Metazoa</taxon>
        <taxon>Ecdysozoa</taxon>
        <taxon>Nematoda</taxon>
        <taxon>Chromadorea</taxon>
        <taxon>Rhabditida</taxon>
        <taxon>Spirurina</taxon>
        <taxon>Spiruromorpha</taxon>
        <taxon>Filarioidea</taxon>
        <taxon>Onchocercidae</taxon>
        <taxon>Onchocerca</taxon>
    </lineage>
</organism>
<name>A0A183H894_9BILA</name>
<evidence type="ECO:0000256" key="1">
    <source>
        <dbReference type="ARBA" id="ARBA00022837"/>
    </source>
</evidence>
<dbReference type="Pfam" id="PF13499">
    <property type="entry name" value="EF-hand_7"/>
    <property type="match status" value="1"/>
</dbReference>
<dbReference type="WBParaSite" id="OFLC_0000370501-mRNA-1">
    <property type="protein sequence ID" value="OFLC_0000370501-mRNA-1"/>
    <property type="gene ID" value="OFLC_0000370501"/>
</dbReference>
<evidence type="ECO:0000313" key="6">
    <source>
        <dbReference type="WBParaSite" id="OFLC_0000370501-mRNA-1"/>
    </source>
</evidence>
<dbReference type="GO" id="GO:0005783">
    <property type="term" value="C:endoplasmic reticulum"/>
    <property type="evidence" value="ECO:0007669"/>
    <property type="project" value="TreeGrafter"/>
</dbReference>
<evidence type="ECO:0000313" key="5">
    <source>
        <dbReference type="Proteomes" id="UP000242913"/>
    </source>
</evidence>
<evidence type="ECO:0000256" key="2">
    <source>
        <dbReference type="SAM" id="SignalP"/>
    </source>
</evidence>
<evidence type="ECO:0000313" key="4">
    <source>
        <dbReference type="EMBL" id="OZC11949.1"/>
    </source>
</evidence>
<dbReference type="GO" id="GO:0005509">
    <property type="term" value="F:calcium ion binding"/>
    <property type="evidence" value="ECO:0007669"/>
    <property type="project" value="InterPro"/>
</dbReference>
<keyword evidence="5" id="KW-1185">Reference proteome</keyword>
<proteinExistence type="predicted"/>
<feature type="domain" description="EF-hand" evidence="3">
    <location>
        <begin position="139"/>
        <end position="174"/>
    </location>
</feature>